<dbReference type="InterPro" id="IPR026032">
    <property type="entry name" value="HcaT-like"/>
</dbReference>
<evidence type="ECO:0000256" key="8">
    <source>
        <dbReference type="SAM" id="Phobius"/>
    </source>
</evidence>
<evidence type="ECO:0000256" key="2">
    <source>
        <dbReference type="ARBA" id="ARBA00022448"/>
    </source>
</evidence>
<dbReference type="EMBL" id="DROM01000431">
    <property type="protein sequence ID" value="HHH14001.1"/>
    <property type="molecule type" value="Genomic_DNA"/>
</dbReference>
<feature type="transmembrane region" description="Helical" evidence="8">
    <location>
        <begin position="326"/>
        <end position="347"/>
    </location>
</feature>
<dbReference type="Gene3D" id="1.20.1250.20">
    <property type="entry name" value="MFS general substrate transporter like domains"/>
    <property type="match status" value="2"/>
</dbReference>
<organism evidence="10">
    <name type="scientific">Thiolapillus brandeum</name>
    <dbReference type="NCBI Taxonomy" id="1076588"/>
    <lineage>
        <taxon>Bacteria</taxon>
        <taxon>Pseudomonadati</taxon>
        <taxon>Pseudomonadota</taxon>
        <taxon>Gammaproteobacteria</taxon>
        <taxon>Chromatiales</taxon>
        <taxon>Sedimenticolaceae</taxon>
        <taxon>Thiolapillus</taxon>
    </lineage>
</organism>
<dbReference type="NCBIfam" id="NF037955">
    <property type="entry name" value="mfs"/>
    <property type="match status" value="1"/>
</dbReference>
<feature type="transmembrane region" description="Helical" evidence="8">
    <location>
        <begin position="353"/>
        <end position="375"/>
    </location>
</feature>
<feature type="transmembrane region" description="Helical" evidence="8">
    <location>
        <begin position="99"/>
        <end position="119"/>
    </location>
</feature>
<feature type="transmembrane region" description="Helical" evidence="8">
    <location>
        <begin position="154"/>
        <end position="175"/>
    </location>
</feature>
<dbReference type="InterPro" id="IPR024989">
    <property type="entry name" value="MFS_assoc_dom"/>
</dbReference>
<dbReference type="InterPro" id="IPR036259">
    <property type="entry name" value="MFS_trans_sf"/>
</dbReference>
<keyword evidence="7 8" id="KW-0472">Membrane</keyword>
<feature type="domain" description="Major facilitator superfamily associated" evidence="9">
    <location>
        <begin position="3"/>
        <end position="356"/>
    </location>
</feature>
<keyword evidence="5 8" id="KW-0812">Transmembrane</keyword>
<evidence type="ECO:0000256" key="7">
    <source>
        <dbReference type="ARBA" id="ARBA00023136"/>
    </source>
</evidence>
<reference evidence="10" key="1">
    <citation type="journal article" date="2020" name="mSystems">
        <title>Genome- and Community-Level Interaction Insights into Carbon Utilization and Element Cycling Functions of Hydrothermarchaeota in Hydrothermal Sediment.</title>
        <authorList>
            <person name="Zhou Z."/>
            <person name="Liu Y."/>
            <person name="Xu W."/>
            <person name="Pan J."/>
            <person name="Luo Z.H."/>
            <person name="Li M."/>
        </authorList>
    </citation>
    <scope>NUCLEOTIDE SEQUENCE [LARGE SCALE GENOMIC DNA]</scope>
    <source>
        <strain evidence="10">HyVt-535</strain>
    </source>
</reference>
<dbReference type="GO" id="GO:0030395">
    <property type="term" value="F:lactose binding"/>
    <property type="evidence" value="ECO:0007669"/>
    <property type="project" value="TreeGrafter"/>
</dbReference>
<evidence type="ECO:0000313" key="10">
    <source>
        <dbReference type="EMBL" id="HHH14001.1"/>
    </source>
</evidence>
<evidence type="ECO:0000256" key="6">
    <source>
        <dbReference type="ARBA" id="ARBA00022989"/>
    </source>
</evidence>
<sequence length="379" mass="41694">MPYWRLSAFYFFYFASLGALVPYWGLYLESLGFDAVAIGSLMAILMATKVVAPNVWGWLGDHFGHRMRIVQLASLAALVAFSGIFGLSGFWSIALVMGLYSFFWNASLPQFEAVTFNYLGREVERYSRIRVWGSIGFIVTVVGVGQWVDHASPAVVTWAVLATFGGVLVSSLLVADRPNGDGHPAQGSILGVLKRSEVIAFFVAVFLMQMSHGPYYAFYTIYLQAWGYSKTAIGGLWGLGVLAEVTLFLFFMHRLLRRFRTRTILMASLALAGARWLLIGWLPEAIWAVVLAQLLHAASFGSFHASAIHMIHEYFKGKHQGRGQALYASMSFGAGGAAGTFASGFLWEQWGAPLAYTLASLVAFAGALIVWRFVVERSS</sequence>
<keyword evidence="6 8" id="KW-1133">Transmembrane helix</keyword>
<evidence type="ECO:0000256" key="4">
    <source>
        <dbReference type="ARBA" id="ARBA00022519"/>
    </source>
</evidence>
<feature type="transmembrane region" description="Helical" evidence="8">
    <location>
        <begin position="263"/>
        <end position="279"/>
    </location>
</feature>
<dbReference type="GO" id="GO:0015528">
    <property type="term" value="F:lactose:proton symporter activity"/>
    <property type="evidence" value="ECO:0007669"/>
    <property type="project" value="TreeGrafter"/>
</dbReference>
<comment type="subcellular location">
    <subcellularLocation>
        <location evidence="1">Cell inner membrane</location>
        <topology evidence="1">Multi-pass membrane protein</topology>
    </subcellularLocation>
</comment>
<feature type="transmembrane region" description="Helical" evidence="8">
    <location>
        <begin position="7"/>
        <end position="25"/>
    </location>
</feature>
<proteinExistence type="predicted"/>
<evidence type="ECO:0000256" key="5">
    <source>
        <dbReference type="ARBA" id="ARBA00022692"/>
    </source>
</evidence>
<evidence type="ECO:0000259" key="9">
    <source>
        <dbReference type="Pfam" id="PF12832"/>
    </source>
</evidence>
<dbReference type="AlphaFoldDB" id="A0A7C5MXX0"/>
<dbReference type="SUPFAM" id="SSF103473">
    <property type="entry name" value="MFS general substrate transporter"/>
    <property type="match status" value="1"/>
</dbReference>
<gene>
    <name evidence="10" type="ORF">ENJ98_07170</name>
</gene>
<accession>A0A7C5MXX0</accession>
<feature type="transmembrane region" description="Helical" evidence="8">
    <location>
        <begin position="131"/>
        <end position="148"/>
    </location>
</feature>
<keyword evidence="2" id="KW-0813">Transport</keyword>
<keyword evidence="3" id="KW-1003">Cell membrane</keyword>
<evidence type="ECO:0000256" key="1">
    <source>
        <dbReference type="ARBA" id="ARBA00004429"/>
    </source>
</evidence>
<dbReference type="Pfam" id="PF12832">
    <property type="entry name" value="MFS_1_like"/>
    <property type="match status" value="1"/>
</dbReference>
<comment type="caution">
    <text evidence="10">The sequence shown here is derived from an EMBL/GenBank/DDBJ whole genome shotgun (WGS) entry which is preliminary data.</text>
</comment>
<evidence type="ECO:0000256" key="3">
    <source>
        <dbReference type="ARBA" id="ARBA00022475"/>
    </source>
</evidence>
<feature type="transmembrane region" description="Helical" evidence="8">
    <location>
        <begin position="72"/>
        <end position="93"/>
    </location>
</feature>
<keyword evidence="4" id="KW-0997">Cell inner membrane</keyword>
<protein>
    <submittedName>
        <fullName evidence="10">MFS transporter</fullName>
    </submittedName>
</protein>
<dbReference type="Proteomes" id="UP000886100">
    <property type="component" value="Unassembled WGS sequence"/>
</dbReference>
<name>A0A7C5MXX0_9GAMM</name>
<dbReference type="PIRSF" id="PIRSF004925">
    <property type="entry name" value="HcaT"/>
    <property type="match status" value="1"/>
</dbReference>
<feature type="transmembrane region" description="Helical" evidence="8">
    <location>
        <begin position="285"/>
        <end position="305"/>
    </location>
</feature>
<feature type="transmembrane region" description="Helical" evidence="8">
    <location>
        <begin position="196"/>
        <end position="219"/>
    </location>
</feature>
<dbReference type="PANTHER" id="PTHR23522:SF10">
    <property type="entry name" value="3-PHENYLPROPIONIC ACID TRANSPORTER-RELATED"/>
    <property type="match status" value="1"/>
</dbReference>
<feature type="transmembrane region" description="Helical" evidence="8">
    <location>
        <begin position="231"/>
        <end position="251"/>
    </location>
</feature>
<feature type="transmembrane region" description="Helical" evidence="8">
    <location>
        <begin position="31"/>
        <end position="52"/>
    </location>
</feature>
<dbReference type="GO" id="GO:0005886">
    <property type="term" value="C:plasma membrane"/>
    <property type="evidence" value="ECO:0007669"/>
    <property type="project" value="UniProtKB-SubCell"/>
</dbReference>
<dbReference type="PANTHER" id="PTHR23522">
    <property type="entry name" value="BLL5896 PROTEIN"/>
    <property type="match status" value="1"/>
</dbReference>